<evidence type="ECO:0000256" key="1">
    <source>
        <dbReference type="SAM" id="SignalP"/>
    </source>
</evidence>
<dbReference type="SUPFAM" id="SSF48619">
    <property type="entry name" value="Phospholipase A2, PLA2"/>
    <property type="match status" value="1"/>
</dbReference>
<keyword evidence="1" id="KW-0732">Signal</keyword>
<dbReference type="Proteomes" id="UP000192997">
    <property type="component" value="Unassembled WGS sequence"/>
</dbReference>
<dbReference type="GO" id="GO:0050482">
    <property type="term" value="P:arachidonate secretion"/>
    <property type="evidence" value="ECO:0007669"/>
    <property type="project" value="InterPro"/>
</dbReference>
<comment type="caution">
    <text evidence="2">The sequence shown here is derived from an EMBL/GenBank/DDBJ whole genome shotgun (WGS) entry which is preliminary data.</text>
</comment>
<accession>A0A1X4G6I9</accession>
<dbReference type="GO" id="GO:0006644">
    <property type="term" value="P:phospholipid metabolic process"/>
    <property type="evidence" value="ECO:0007669"/>
    <property type="project" value="InterPro"/>
</dbReference>
<dbReference type="GO" id="GO:0004623">
    <property type="term" value="F:phospholipase A2 activity"/>
    <property type="evidence" value="ECO:0007669"/>
    <property type="project" value="InterPro"/>
</dbReference>
<dbReference type="Gene3D" id="1.20.90.10">
    <property type="entry name" value="Phospholipase A2 domain"/>
    <property type="match status" value="1"/>
</dbReference>
<organism evidence="2 3">
    <name type="scientific">Cylindrospermopsis raciborskii CENA303</name>
    <dbReference type="NCBI Taxonomy" id="1170769"/>
    <lineage>
        <taxon>Bacteria</taxon>
        <taxon>Bacillati</taxon>
        <taxon>Cyanobacteriota</taxon>
        <taxon>Cyanophyceae</taxon>
        <taxon>Nostocales</taxon>
        <taxon>Aphanizomenonaceae</taxon>
        <taxon>Cylindrospermopsis</taxon>
    </lineage>
</organism>
<sequence length="128" mass="14293">MKKFISSAIFTSVIGISSIFVSSVAKADFNVSQYAQSQADGCTAFPDRIRFAYDFTGACNSHDWCYSYSEVSRKNCDDSLLREAEASCNGKRVCLKAAQVLYKGVRRFGQPYFLRARQASGRPQNDSR</sequence>
<protein>
    <recommendedName>
        <fullName evidence="4">Phospholipase</fullName>
    </recommendedName>
</protein>
<evidence type="ECO:0000313" key="3">
    <source>
        <dbReference type="Proteomes" id="UP000192997"/>
    </source>
</evidence>
<dbReference type="InterPro" id="IPR036444">
    <property type="entry name" value="PLipase_A2_dom_sf"/>
</dbReference>
<feature type="chain" id="PRO_5010860368" description="Phospholipase" evidence="1">
    <location>
        <begin position="28"/>
        <end position="128"/>
    </location>
</feature>
<gene>
    <name evidence="2" type="ORF">B7O87_09475</name>
</gene>
<name>A0A1X4G6I9_9CYAN</name>
<evidence type="ECO:0008006" key="4">
    <source>
        <dbReference type="Google" id="ProtNLM"/>
    </source>
</evidence>
<dbReference type="AlphaFoldDB" id="A0A1X4G6I9"/>
<reference evidence="3" key="1">
    <citation type="submission" date="2017-04" db="EMBL/GenBank/DDBJ databases">
        <authorList>
            <person name="Abreu V.A."/>
            <person name="Popin R.V."/>
            <person name="Rigonato J."/>
            <person name="Andreote A.P."/>
            <person name="Schaker P.C."/>
            <person name="Hoff-Risseti C."/>
            <person name="Alvarenga D.O."/>
            <person name="Varani A.M."/>
            <person name="Fiore M.F."/>
        </authorList>
    </citation>
    <scope>NUCLEOTIDE SEQUENCE [LARGE SCALE GENOMIC DNA]</scope>
    <source>
        <strain evidence="3">CENA303</strain>
    </source>
</reference>
<evidence type="ECO:0000313" key="2">
    <source>
        <dbReference type="EMBL" id="OSO90577.1"/>
    </source>
</evidence>
<dbReference type="Pfam" id="PF09056">
    <property type="entry name" value="Phospholip_A2_3"/>
    <property type="match status" value="1"/>
</dbReference>
<dbReference type="InterPro" id="IPR015141">
    <property type="entry name" value="PLipase_A2_prok/fun"/>
</dbReference>
<feature type="signal peptide" evidence="1">
    <location>
        <begin position="1"/>
        <end position="27"/>
    </location>
</feature>
<dbReference type="EMBL" id="NBYN01000045">
    <property type="protein sequence ID" value="OSO90577.1"/>
    <property type="molecule type" value="Genomic_DNA"/>
</dbReference>
<proteinExistence type="predicted"/>